<sequence>MFWRMTGLSTTSPVETIMDKENFTLEELLDEDEIIQECKALNNRLIN</sequence>
<dbReference type="PANTHER" id="PTHR12634">
    <property type="entry name" value="SIT4 YEAST -ASSOCIATING PROTEIN-RELATED"/>
    <property type="match status" value="1"/>
</dbReference>
<evidence type="ECO:0000256" key="1">
    <source>
        <dbReference type="ARBA" id="ARBA00006180"/>
    </source>
</evidence>
<comment type="similarity">
    <text evidence="1">Belongs to the SAPS family.</text>
</comment>
<feature type="non-terminal residue" evidence="2">
    <location>
        <position position="47"/>
    </location>
</feature>
<reference evidence="2" key="1">
    <citation type="journal article" date="2019" name="Sci. Rep.">
        <title>Draft genome of Tanacetum cinerariifolium, the natural source of mosquito coil.</title>
        <authorList>
            <person name="Yamashiro T."/>
            <person name="Shiraishi A."/>
            <person name="Satake H."/>
            <person name="Nakayama K."/>
        </authorList>
    </citation>
    <scope>NUCLEOTIDE SEQUENCE</scope>
</reference>
<proteinExistence type="inferred from homology"/>
<dbReference type="GO" id="GO:0019888">
    <property type="term" value="F:protein phosphatase regulator activity"/>
    <property type="evidence" value="ECO:0007669"/>
    <property type="project" value="TreeGrafter"/>
</dbReference>
<comment type="caution">
    <text evidence="2">The sequence shown here is derived from an EMBL/GenBank/DDBJ whole genome shotgun (WGS) entry which is preliminary data.</text>
</comment>
<accession>A0A699I5K7</accession>
<organism evidence="2">
    <name type="scientific">Tanacetum cinerariifolium</name>
    <name type="common">Dalmatian daisy</name>
    <name type="synonym">Chrysanthemum cinerariifolium</name>
    <dbReference type="NCBI Taxonomy" id="118510"/>
    <lineage>
        <taxon>Eukaryota</taxon>
        <taxon>Viridiplantae</taxon>
        <taxon>Streptophyta</taxon>
        <taxon>Embryophyta</taxon>
        <taxon>Tracheophyta</taxon>
        <taxon>Spermatophyta</taxon>
        <taxon>Magnoliopsida</taxon>
        <taxon>eudicotyledons</taxon>
        <taxon>Gunneridae</taxon>
        <taxon>Pentapetalae</taxon>
        <taxon>asterids</taxon>
        <taxon>campanulids</taxon>
        <taxon>Asterales</taxon>
        <taxon>Asteraceae</taxon>
        <taxon>Asteroideae</taxon>
        <taxon>Anthemideae</taxon>
        <taxon>Anthemidinae</taxon>
        <taxon>Tanacetum</taxon>
    </lineage>
</organism>
<dbReference type="EMBL" id="BKCJ010256402">
    <property type="protein sequence ID" value="GEZ24407.1"/>
    <property type="molecule type" value="Genomic_DNA"/>
</dbReference>
<dbReference type="PANTHER" id="PTHR12634:SF37">
    <property type="entry name" value="SIT4 PHOSPHATASE-ASSOCIATED FAMILY PROTEIN"/>
    <property type="match status" value="1"/>
</dbReference>
<dbReference type="AlphaFoldDB" id="A0A699I5K7"/>
<dbReference type="GO" id="GO:0019903">
    <property type="term" value="F:protein phosphatase binding"/>
    <property type="evidence" value="ECO:0007669"/>
    <property type="project" value="InterPro"/>
</dbReference>
<gene>
    <name evidence="2" type="ORF">Tci_496380</name>
</gene>
<dbReference type="InterPro" id="IPR007587">
    <property type="entry name" value="SAPS"/>
</dbReference>
<evidence type="ECO:0000313" key="2">
    <source>
        <dbReference type="EMBL" id="GEZ24407.1"/>
    </source>
</evidence>
<name>A0A699I5K7_TANCI</name>
<protein>
    <submittedName>
        <fullName evidence="2">Serine/threonine-protein phosphatase 6 regulatory subunit 3-like</fullName>
    </submittedName>
</protein>